<protein>
    <recommendedName>
        <fullName evidence="4">YggT family protein</fullName>
    </recommendedName>
</protein>
<proteinExistence type="predicted"/>
<keyword evidence="1" id="KW-1133">Transmembrane helix</keyword>
<reference evidence="2 3" key="1">
    <citation type="journal article" date="2015" name="Genome Announc.">
        <title>Expanding the biotechnology potential of lactobacilli through comparative genomics of 213 strains and associated genera.</title>
        <authorList>
            <person name="Sun Z."/>
            <person name="Harris H.M."/>
            <person name="McCann A."/>
            <person name="Guo C."/>
            <person name="Argimon S."/>
            <person name="Zhang W."/>
            <person name="Yang X."/>
            <person name="Jeffery I.B."/>
            <person name="Cooney J.C."/>
            <person name="Kagawa T.F."/>
            <person name="Liu W."/>
            <person name="Song Y."/>
            <person name="Salvetti E."/>
            <person name="Wrobel A."/>
            <person name="Rasinkangas P."/>
            <person name="Parkhill J."/>
            <person name="Rea M.C."/>
            <person name="O'Sullivan O."/>
            <person name="Ritari J."/>
            <person name="Douillard F.P."/>
            <person name="Paul Ross R."/>
            <person name="Yang R."/>
            <person name="Briner A.E."/>
            <person name="Felis G.E."/>
            <person name="de Vos W.M."/>
            <person name="Barrangou R."/>
            <person name="Klaenhammer T.R."/>
            <person name="Caufield P.W."/>
            <person name="Cui Y."/>
            <person name="Zhang H."/>
            <person name="O'Toole P.W."/>
        </authorList>
    </citation>
    <scope>NUCLEOTIDE SEQUENCE [LARGE SCALE GENOMIC DNA]</scope>
    <source>
        <strain evidence="2 3">DSM 23829</strain>
    </source>
</reference>
<dbReference type="PATRIC" id="fig|1423781.4.peg.993"/>
<feature type="transmembrane region" description="Helical" evidence="1">
    <location>
        <begin position="7"/>
        <end position="26"/>
    </location>
</feature>
<name>A0A0R2ANF2_9LACO</name>
<dbReference type="InterPro" id="IPR003425">
    <property type="entry name" value="CCB3/YggT"/>
</dbReference>
<dbReference type="Proteomes" id="UP000052012">
    <property type="component" value="Unassembled WGS sequence"/>
</dbReference>
<evidence type="ECO:0000256" key="1">
    <source>
        <dbReference type="SAM" id="Phobius"/>
    </source>
</evidence>
<gene>
    <name evidence="2" type="ORF">FD06_GL000956</name>
</gene>
<comment type="caution">
    <text evidence="2">The sequence shown here is derived from an EMBL/GenBank/DDBJ whole genome shotgun (WGS) entry which is preliminary data.</text>
</comment>
<keyword evidence="3" id="KW-1185">Reference proteome</keyword>
<sequence length="82" mass="9309">MSLLDKLIFLYIIAILINSLMTFLPGASYSKFGQFVSKIVYPFESLFKFAIVGMVDFSPVVAIVVLQLVRMLINYFQVILIP</sequence>
<accession>A0A0R2ANF2</accession>
<dbReference type="EMBL" id="AYYQ01000018">
    <property type="protein sequence ID" value="KRM68638.1"/>
    <property type="molecule type" value="Genomic_DNA"/>
</dbReference>
<keyword evidence="1" id="KW-0812">Transmembrane</keyword>
<organism evidence="2 3">
    <name type="scientific">Apilactobacillus ozensis DSM 23829 = JCM 17196</name>
    <dbReference type="NCBI Taxonomy" id="1423781"/>
    <lineage>
        <taxon>Bacteria</taxon>
        <taxon>Bacillati</taxon>
        <taxon>Bacillota</taxon>
        <taxon>Bacilli</taxon>
        <taxon>Lactobacillales</taxon>
        <taxon>Lactobacillaceae</taxon>
        <taxon>Apilactobacillus</taxon>
    </lineage>
</organism>
<dbReference type="GO" id="GO:0016020">
    <property type="term" value="C:membrane"/>
    <property type="evidence" value="ECO:0007669"/>
    <property type="project" value="InterPro"/>
</dbReference>
<evidence type="ECO:0008006" key="4">
    <source>
        <dbReference type="Google" id="ProtNLM"/>
    </source>
</evidence>
<dbReference type="AlphaFoldDB" id="A0A0R2ANF2"/>
<dbReference type="Pfam" id="PF02325">
    <property type="entry name" value="CCB3_YggT"/>
    <property type="match status" value="1"/>
</dbReference>
<keyword evidence="1" id="KW-0472">Membrane</keyword>
<evidence type="ECO:0000313" key="3">
    <source>
        <dbReference type="Proteomes" id="UP000052012"/>
    </source>
</evidence>
<feature type="transmembrane region" description="Helical" evidence="1">
    <location>
        <begin position="46"/>
        <end position="69"/>
    </location>
</feature>
<evidence type="ECO:0000313" key="2">
    <source>
        <dbReference type="EMBL" id="KRM68638.1"/>
    </source>
</evidence>
<dbReference type="STRING" id="1423781.FD06_GL000956"/>